<evidence type="ECO:0000313" key="1">
    <source>
        <dbReference type="EMBL" id="TWQ47663.1"/>
    </source>
</evidence>
<feature type="non-terminal residue" evidence="1">
    <location>
        <position position="1"/>
    </location>
</feature>
<comment type="caution">
    <text evidence="1">The sequence shown here is derived from an EMBL/GenBank/DDBJ whole genome shotgun (WGS) entry which is preliminary data.</text>
</comment>
<reference evidence="2" key="1">
    <citation type="journal article" date="2020" name="Phytopathology">
        <title>Genomic acquisitions in emerging populations of Xanthomonas vasicola pv. vasculorum infecting corn in the U.S. and Argentina.</title>
        <authorList>
            <person name="Perez-Quintero A.L."/>
        </authorList>
    </citation>
    <scope>NUCLEOTIDE SEQUENCE [LARGE SCALE GENOMIC DNA]</scope>
    <source>
        <strain evidence="2">Xvh-L</strain>
    </source>
</reference>
<dbReference type="Proteomes" id="UP000320455">
    <property type="component" value="Unassembled WGS sequence"/>
</dbReference>
<evidence type="ECO:0000313" key="2">
    <source>
        <dbReference type="Proteomes" id="UP000320455"/>
    </source>
</evidence>
<dbReference type="AlphaFoldDB" id="A0ABD7S424"/>
<proteinExistence type="predicted"/>
<gene>
    <name evidence="1" type="ORF">FQK01_23970</name>
</gene>
<sequence length="38" mass="4216">RGRLFDPRCVDALLRGRAQLDEICQEFSTASPRPGQVG</sequence>
<organism evidence="1 2">
    <name type="scientific">Xanthomonas vasicola</name>
    <dbReference type="NCBI Taxonomy" id="56459"/>
    <lineage>
        <taxon>Bacteria</taxon>
        <taxon>Pseudomonadati</taxon>
        <taxon>Pseudomonadota</taxon>
        <taxon>Gammaproteobacteria</taxon>
        <taxon>Lysobacterales</taxon>
        <taxon>Lysobacteraceae</taxon>
        <taxon>Xanthomonas</taxon>
    </lineage>
</organism>
<protein>
    <submittedName>
        <fullName evidence="1">Two-component system response regulator</fullName>
    </submittedName>
</protein>
<name>A0ABD7S424_XANVA</name>
<dbReference type="EMBL" id="VOCK01000141">
    <property type="protein sequence ID" value="TWQ47663.1"/>
    <property type="molecule type" value="Genomic_DNA"/>
</dbReference>
<keyword evidence="2" id="KW-1185">Reference proteome</keyword>
<accession>A0ABD7S424</accession>